<reference evidence="2" key="1">
    <citation type="submission" date="2017-09" db="EMBL/GenBank/DDBJ databases">
        <title>Depth-based differentiation of microbial function through sediment-hosted aquifers and enrichment of novel symbionts in the deep terrestrial subsurface.</title>
        <authorList>
            <person name="Probst A.J."/>
            <person name="Ladd B."/>
            <person name="Jarett J.K."/>
            <person name="Geller-Mcgrath D.E."/>
            <person name="Sieber C.M.K."/>
            <person name="Emerson J.B."/>
            <person name="Anantharaman K."/>
            <person name="Thomas B.C."/>
            <person name="Malmstrom R."/>
            <person name="Stieglmeier M."/>
            <person name="Klingl A."/>
            <person name="Woyke T."/>
            <person name="Ryan C.M."/>
            <person name="Banfield J.F."/>
        </authorList>
    </citation>
    <scope>NUCLEOTIDE SEQUENCE [LARGE SCALE GENOMIC DNA]</scope>
</reference>
<dbReference type="SUPFAM" id="SSF53335">
    <property type="entry name" value="S-adenosyl-L-methionine-dependent methyltransferases"/>
    <property type="match status" value="1"/>
</dbReference>
<dbReference type="InterPro" id="IPR029063">
    <property type="entry name" value="SAM-dependent_MTases_sf"/>
</dbReference>
<dbReference type="Gene3D" id="3.40.50.150">
    <property type="entry name" value="Vaccinia Virus protein VP39"/>
    <property type="match status" value="1"/>
</dbReference>
<dbReference type="Pfam" id="PF13489">
    <property type="entry name" value="Methyltransf_23"/>
    <property type="match status" value="1"/>
</dbReference>
<evidence type="ECO:0000313" key="1">
    <source>
        <dbReference type="EMBL" id="PIT94933.1"/>
    </source>
</evidence>
<accession>A0A2M6WQA0</accession>
<proteinExistence type="predicted"/>
<dbReference type="CDD" id="cd02440">
    <property type="entry name" value="AdoMet_MTases"/>
    <property type="match status" value="1"/>
</dbReference>
<dbReference type="AlphaFoldDB" id="A0A2M6WQA0"/>
<name>A0A2M6WQA0_9BACT</name>
<protein>
    <recommendedName>
        <fullName evidence="3">Methyltransferase type 11 domain-containing protein</fullName>
    </recommendedName>
</protein>
<sequence length="194" mass="22051">MAVEYHIYDQNFFRNTIKFEAASAANVAHILYQHYHPKSIIDVGCGCGIYLQEFQKLEVEIAGYDGSPDAIRESLVGDKIKLFDLAEPLKLNQKFDLALCAEVAEHLEEKNADTLVDSLVGLSNDIVFTAAVLGQGPRSIGHINEQLPEYWIEKFQRRGFVLQVELANAIKKEMKEKEVVWWIVQNLLIFKKLA</sequence>
<gene>
    <name evidence="1" type="ORF">COT98_01655</name>
</gene>
<organism evidence="1 2">
    <name type="scientific">Candidatus Falkowbacteria bacterium CG10_big_fil_rev_8_21_14_0_10_39_9</name>
    <dbReference type="NCBI Taxonomy" id="1974566"/>
    <lineage>
        <taxon>Bacteria</taxon>
        <taxon>Candidatus Falkowiibacteriota</taxon>
    </lineage>
</organism>
<comment type="caution">
    <text evidence="1">The sequence shown here is derived from an EMBL/GenBank/DDBJ whole genome shotgun (WGS) entry which is preliminary data.</text>
</comment>
<evidence type="ECO:0000313" key="2">
    <source>
        <dbReference type="Proteomes" id="UP000228900"/>
    </source>
</evidence>
<dbReference type="Proteomes" id="UP000228900">
    <property type="component" value="Unassembled WGS sequence"/>
</dbReference>
<evidence type="ECO:0008006" key="3">
    <source>
        <dbReference type="Google" id="ProtNLM"/>
    </source>
</evidence>
<dbReference type="EMBL" id="PFAQ01000028">
    <property type="protein sequence ID" value="PIT94933.1"/>
    <property type="molecule type" value="Genomic_DNA"/>
</dbReference>